<dbReference type="SUPFAM" id="SSF51412">
    <property type="entry name" value="Inosine monophosphate dehydrogenase (IMPDH)"/>
    <property type="match status" value="1"/>
</dbReference>
<dbReference type="InterPro" id="IPR005990">
    <property type="entry name" value="IMP_DH"/>
</dbReference>
<keyword evidence="2" id="KW-0560">Oxidoreductase</keyword>
<dbReference type="Gene3D" id="3.20.20.70">
    <property type="entry name" value="Aldolase class I"/>
    <property type="match status" value="1"/>
</dbReference>
<dbReference type="GO" id="GO:0006183">
    <property type="term" value="P:GTP biosynthetic process"/>
    <property type="evidence" value="ECO:0007669"/>
    <property type="project" value="TreeGrafter"/>
</dbReference>
<dbReference type="GO" id="GO:0003938">
    <property type="term" value="F:IMP dehydrogenase activity"/>
    <property type="evidence" value="ECO:0007669"/>
    <property type="project" value="InterPro"/>
</dbReference>
<proteinExistence type="inferred from homology"/>
<dbReference type="Pfam" id="PF00478">
    <property type="entry name" value="IMPDH"/>
    <property type="match status" value="1"/>
</dbReference>
<evidence type="ECO:0000256" key="1">
    <source>
        <dbReference type="ARBA" id="ARBA00005502"/>
    </source>
</evidence>
<sequence length="386" mass="40928">MEYFLGRNRKARMTFGFDDVSLVPGNVTVDPKDVDVSTSIGPVRLEVPILGAAMDGVVDPRMAVELGKFGALGVLNLEGLFTRYEDPYGVIEEIISRPKDEVAALLQRVYQEPIKEKLIDRRIEEIKSHNVPAAVSVTPLRAETLGRRAIQAGVDVLVIQATVTTLRYVSSSLQALDLEKFCREAPVPVVVGNCATYEVALELMRAGVSGVLVGIGPGAACTTRAVLGIGVPQVTATVDVAAAREDYLKSTGRYVAVITDGGMRVGGDIAKAIASGADAVMLGSPLASAQEAPGRGHHWGMATPDPALPRGTLVRVGIKGSLREILFGPSTVTDGTMNLVGALRVAMGSLGARNIREMQKVEIVVAPSIWTEGKHLQREQGVGMGR</sequence>
<dbReference type="InterPro" id="IPR001093">
    <property type="entry name" value="IMP_DH_GMPRt"/>
</dbReference>
<dbReference type="SMART" id="SM01240">
    <property type="entry name" value="IMPDH"/>
    <property type="match status" value="1"/>
</dbReference>
<dbReference type="EMBL" id="DTFV01000066">
    <property type="protein sequence ID" value="HGI30598.1"/>
    <property type="molecule type" value="Genomic_DNA"/>
</dbReference>
<keyword evidence="3" id="KW-0520">NAD</keyword>
<accession>A0A7V4DDQ5</accession>
<dbReference type="NCBIfam" id="TIGR01304">
    <property type="entry name" value="IMP_DH_rel_2"/>
    <property type="match status" value="1"/>
</dbReference>
<reference evidence="5" key="1">
    <citation type="journal article" date="2020" name="mSystems">
        <title>Genome- and Community-Level Interaction Insights into Carbon Utilization and Element Cycling Functions of Hydrothermarchaeota in Hydrothermal Sediment.</title>
        <authorList>
            <person name="Zhou Z."/>
            <person name="Liu Y."/>
            <person name="Xu W."/>
            <person name="Pan J."/>
            <person name="Luo Z.H."/>
            <person name="Li M."/>
        </authorList>
    </citation>
    <scope>NUCLEOTIDE SEQUENCE [LARGE SCALE GENOMIC DNA]</scope>
    <source>
        <strain evidence="5">SpSt-747</strain>
    </source>
</reference>
<dbReference type="PANTHER" id="PTHR11911:SF85">
    <property type="entry name" value="INOSINE-5'-MONOPHOSPHATE DEHYDROGENASE"/>
    <property type="match status" value="1"/>
</dbReference>
<comment type="caution">
    <text evidence="5">The sequence shown here is derived from an EMBL/GenBank/DDBJ whole genome shotgun (WGS) entry which is preliminary data.</text>
</comment>
<dbReference type="AlphaFoldDB" id="A0A7V4DDQ5"/>
<name>A0A7V4DDQ5_9BACT</name>
<gene>
    <name evidence="5" type="ORF">ENV30_04725</name>
</gene>
<evidence type="ECO:0000313" key="5">
    <source>
        <dbReference type="EMBL" id="HGI30598.1"/>
    </source>
</evidence>
<organism evidence="5">
    <name type="scientific">Candidatus Caldatribacterium californiense</name>
    <dbReference type="NCBI Taxonomy" id="1454726"/>
    <lineage>
        <taxon>Bacteria</taxon>
        <taxon>Pseudomonadati</taxon>
        <taxon>Atribacterota</taxon>
        <taxon>Atribacteria</taxon>
        <taxon>Atribacterales</taxon>
        <taxon>Candidatus Caldatribacteriaceae</taxon>
        <taxon>Candidatus Caldatribacterium</taxon>
    </lineage>
</organism>
<evidence type="ECO:0000259" key="4">
    <source>
        <dbReference type="Pfam" id="PF00478"/>
    </source>
</evidence>
<comment type="similarity">
    <text evidence="1">Belongs to the IMPDH/GMPR family.</text>
</comment>
<evidence type="ECO:0000256" key="3">
    <source>
        <dbReference type="ARBA" id="ARBA00023027"/>
    </source>
</evidence>
<dbReference type="InterPro" id="IPR013785">
    <property type="entry name" value="Aldolase_TIM"/>
</dbReference>
<dbReference type="CDD" id="cd00381">
    <property type="entry name" value="IMPDH"/>
    <property type="match status" value="1"/>
</dbReference>
<dbReference type="PANTHER" id="PTHR11911">
    <property type="entry name" value="INOSINE-5-MONOPHOSPHATE DEHYDROGENASE RELATED"/>
    <property type="match status" value="1"/>
</dbReference>
<evidence type="ECO:0000256" key="2">
    <source>
        <dbReference type="ARBA" id="ARBA00023002"/>
    </source>
</evidence>
<feature type="domain" description="IMP dehydrogenase/GMP reductase" evidence="4">
    <location>
        <begin position="15"/>
        <end position="295"/>
    </location>
</feature>
<dbReference type="InterPro" id="IPR005992">
    <property type="entry name" value="IMP_DH-rel2"/>
</dbReference>
<protein>
    <submittedName>
        <fullName evidence="5">GuaB3 family IMP dehydrogenase-related protein</fullName>
    </submittedName>
</protein>